<sequence>MNESKFLETLVERYLNNQATDKELEVFMDLLRQGRLDDLIRERMDRDEEQDNPENPECSTVRSFHSQLQWLQIAASVVLILF</sequence>
<dbReference type="EMBL" id="JAAFZH010000002">
    <property type="protein sequence ID" value="NDU94585.1"/>
    <property type="molecule type" value="Genomic_DNA"/>
</dbReference>
<accession>A0A6L9L232</accession>
<dbReference type="Proteomes" id="UP000474175">
    <property type="component" value="Unassembled WGS sequence"/>
</dbReference>
<organism evidence="1 2">
    <name type="scientific">Spirosoma terrae</name>
    <dbReference type="NCBI Taxonomy" id="1968276"/>
    <lineage>
        <taxon>Bacteria</taxon>
        <taxon>Pseudomonadati</taxon>
        <taxon>Bacteroidota</taxon>
        <taxon>Cytophagia</taxon>
        <taxon>Cytophagales</taxon>
        <taxon>Cytophagaceae</taxon>
        <taxon>Spirosoma</taxon>
    </lineage>
</organism>
<evidence type="ECO:0000313" key="1">
    <source>
        <dbReference type="EMBL" id="NDU94585.1"/>
    </source>
</evidence>
<evidence type="ECO:0000313" key="2">
    <source>
        <dbReference type="Proteomes" id="UP000474175"/>
    </source>
</evidence>
<protein>
    <submittedName>
        <fullName evidence="1">Uncharacterized protein</fullName>
    </submittedName>
</protein>
<reference evidence="1 2" key="1">
    <citation type="submission" date="2020-02" db="EMBL/GenBank/DDBJ databases">
        <title>Draft genome sequence of two Spirosoma agri KCTC 52727 and Spirosoma terrae KCTC 52035.</title>
        <authorList>
            <person name="Rojas J."/>
            <person name="Ambika Manirajan B."/>
            <person name="Suarez C."/>
            <person name="Ratering S."/>
            <person name="Schnell S."/>
        </authorList>
    </citation>
    <scope>NUCLEOTIDE SEQUENCE [LARGE SCALE GENOMIC DNA]</scope>
    <source>
        <strain evidence="1 2">KCTC 52035</strain>
    </source>
</reference>
<dbReference type="AlphaFoldDB" id="A0A6L9L232"/>
<gene>
    <name evidence="1" type="ORF">GK108_06835</name>
</gene>
<keyword evidence="2" id="KW-1185">Reference proteome</keyword>
<comment type="caution">
    <text evidence="1">The sequence shown here is derived from an EMBL/GenBank/DDBJ whole genome shotgun (WGS) entry which is preliminary data.</text>
</comment>
<name>A0A6L9L232_9BACT</name>
<dbReference type="RefSeq" id="WP_163944830.1">
    <property type="nucleotide sequence ID" value="NZ_JAAFZH010000002.1"/>
</dbReference>
<proteinExistence type="predicted"/>